<feature type="transmembrane region" description="Helical" evidence="11">
    <location>
        <begin position="251"/>
        <end position="271"/>
    </location>
</feature>
<evidence type="ECO:0000256" key="4">
    <source>
        <dbReference type="ARBA" id="ARBA00022500"/>
    </source>
</evidence>
<dbReference type="STRING" id="89065.SAMN05216605_11496"/>
<reference evidence="15" key="1">
    <citation type="submission" date="2016-10" db="EMBL/GenBank/DDBJ databases">
        <authorList>
            <person name="Varghese N."/>
            <person name="Submissions S."/>
        </authorList>
    </citation>
    <scope>NUCLEOTIDE SEQUENCE [LARGE SCALE GENOMIC DNA]</scope>
    <source>
        <strain evidence="15">ATCC 700689</strain>
    </source>
</reference>
<protein>
    <submittedName>
        <fullName evidence="14">Methyl-accepting chemotaxis protein</fullName>
    </submittedName>
</protein>
<dbReference type="InterPro" id="IPR024478">
    <property type="entry name" value="HlyB_4HB_MCP"/>
</dbReference>
<dbReference type="GO" id="GO:0005886">
    <property type="term" value="C:plasma membrane"/>
    <property type="evidence" value="ECO:0007669"/>
    <property type="project" value="UniProtKB-SubCell"/>
</dbReference>
<keyword evidence="2" id="KW-1003">Cell membrane</keyword>
<dbReference type="EMBL" id="FNCO01000014">
    <property type="protein sequence ID" value="SDI53178.1"/>
    <property type="molecule type" value="Genomic_DNA"/>
</dbReference>
<dbReference type="SUPFAM" id="SSF58104">
    <property type="entry name" value="Methyl-accepting chemotaxis protein (MCP) signaling domain"/>
    <property type="match status" value="1"/>
</dbReference>
<evidence type="ECO:0000256" key="2">
    <source>
        <dbReference type="ARBA" id="ARBA00022475"/>
    </source>
</evidence>
<accession>A0A1G8LBS5</accession>
<evidence type="ECO:0000256" key="5">
    <source>
        <dbReference type="ARBA" id="ARBA00022692"/>
    </source>
</evidence>
<sequence>MPGPHHMSLILKYDGSNLIANRHHFLPVLVSPFDPDSQFCSGSISSSRPPLGLCVRGNNNMLLRAVSIGTRAAIGFGLITLIVLFVGLFSLTQTATLDRATNRINDVWMPGIISVQKLSLSIHTIRLEGQRLRASSDPQVREKSEALINRARGDLERYLAEYRNRQGGPEEVALLDSLKISLDRYMPTLDNVISLIRNGLSDDEEMERLNATLASVGTDLTRSMDQLSALNEAGAGAAAQETHALYSRMQLIIGVVLTLSVVVTVALAWLLTRSIVGPVRQALSVAQTIARGELGGAIDDQGADEPAALLEAMREMQTSLRSTIEGIGDSAKQLAAAAEEMSVVMGHSTQGLQHQCEQIEQAAEAVTQMSSAVDEVASNAVSTSQLSQASDHESQRGQEQVGETIVLIQGLVQEVVEAAQQADHLSRFADDISTVLSVIHSISDQTNLLALNAAIEAARAGDAGRGFAVVADEVRSLAKRTQASTLEIATMIESIQSGTGATVAALQSSADKAGRTLERARSAGTALTQITLAVSKINERNLLIASATEQQAQVAREVDRSLVTIRDLSTQSAAGASQTRSASTDLSRLAVDLNGMVARFAW</sequence>
<name>A0A1G8LBS5_9PSED</name>
<keyword evidence="3" id="KW-0488">Methylation</keyword>
<keyword evidence="8 10" id="KW-0807">Transducer</keyword>
<dbReference type="GO" id="GO:0004888">
    <property type="term" value="F:transmembrane signaling receptor activity"/>
    <property type="evidence" value="ECO:0007669"/>
    <property type="project" value="InterPro"/>
</dbReference>
<dbReference type="FunFam" id="1.10.287.950:FF:000001">
    <property type="entry name" value="Methyl-accepting chemotaxis sensory transducer"/>
    <property type="match status" value="1"/>
</dbReference>
<evidence type="ECO:0000259" key="13">
    <source>
        <dbReference type="PROSITE" id="PS50885"/>
    </source>
</evidence>
<feature type="domain" description="Methyl-accepting transducer" evidence="12">
    <location>
        <begin position="330"/>
        <end position="566"/>
    </location>
</feature>
<comment type="subcellular location">
    <subcellularLocation>
        <location evidence="1">Cell membrane</location>
        <topology evidence="1">Multi-pass membrane protein</topology>
    </subcellularLocation>
</comment>
<evidence type="ECO:0000256" key="1">
    <source>
        <dbReference type="ARBA" id="ARBA00004651"/>
    </source>
</evidence>
<evidence type="ECO:0000256" key="8">
    <source>
        <dbReference type="ARBA" id="ARBA00023224"/>
    </source>
</evidence>
<dbReference type="PANTHER" id="PTHR32089">
    <property type="entry name" value="METHYL-ACCEPTING CHEMOTAXIS PROTEIN MCPB"/>
    <property type="match status" value="1"/>
</dbReference>
<dbReference type="AlphaFoldDB" id="A0A1G8LBS5"/>
<organism evidence="14 15">
    <name type="scientific">Pseudomonas abietaniphila</name>
    <dbReference type="NCBI Taxonomy" id="89065"/>
    <lineage>
        <taxon>Bacteria</taxon>
        <taxon>Pseudomonadati</taxon>
        <taxon>Pseudomonadota</taxon>
        <taxon>Gammaproteobacteria</taxon>
        <taxon>Pseudomonadales</taxon>
        <taxon>Pseudomonadaceae</taxon>
        <taxon>Pseudomonas</taxon>
    </lineage>
</organism>
<evidence type="ECO:0000259" key="12">
    <source>
        <dbReference type="PROSITE" id="PS50111"/>
    </source>
</evidence>
<dbReference type="PROSITE" id="PS50111">
    <property type="entry name" value="CHEMOTAXIS_TRANSDUC_2"/>
    <property type="match status" value="1"/>
</dbReference>
<dbReference type="PROSITE" id="PS50885">
    <property type="entry name" value="HAMP"/>
    <property type="match status" value="1"/>
</dbReference>
<dbReference type="Pfam" id="PF00015">
    <property type="entry name" value="MCPsignal"/>
    <property type="match status" value="1"/>
</dbReference>
<evidence type="ECO:0000256" key="6">
    <source>
        <dbReference type="ARBA" id="ARBA00022989"/>
    </source>
</evidence>
<dbReference type="SMART" id="SM00283">
    <property type="entry name" value="MA"/>
    <property type="match status" value="1"/>
</dbReference>
<keyword evidence="6 11" id="KW-1133">Transmembrane helix</keyword>
<dbReference type="Pfam" id="PF00672">
    <property type="entry name" value="HAMP"/>
    <property type="match status" value="1"/>
</dbReference>
<dbReference type="Gene3D" id="6.10.340.10">
    <property type="match status" value="1"/>
</dbReference>
<dbReference type="Pfam" id="PF12729">
    <property type="entry name" value="4HB_MCP_1"/>
    <property type="match status" value="1"/>
</dbReference>
<evidence type="ECO:0000313" key="14">
    <source>
        <dbReference type="EMBL" id="SDI53178.1"/>
    </source>
</evidence>
<comment type="similarity">
    <text evidence="9">Belongs to the methyl-accepting chemotaxis (MCP) protein family.</text>
</comment>
<evidence type="ECO:0000256" key="11">
    <source>
        <dbReference type="SAM" id="Phobius"/>
    </source>
</evidence>
<evidence type="ECO:0000256" key="10">
    <source>
        <dbReference type="PROSITE-ProRule" id="PRU00284"/>
    </source>
</evidence>
<evidence type="ECO:0000256" key="9">
    <source>
        <dbReference type="ARBA" id="ARBA00029447"/>
    </source>
</evidence>
<keyword evidence="5 11" id="KW-0812">Transmembrane</keyword>
<dbReference type="InterPro" id="IPR004089">
    <property type="entry name" value="MCPsignal_dom"/>
</dbReference>
<feature type="domain" description="HAMP" evidence="13">
    <location>
        <begin position="273"/>
        <end position="325"/>
    </location>
</feature>
<dbReference type="PANTHER" id="PTHR32089:SF120">
    <property type="entry name" value="METHYL-ACCEPTING CHEMOTAXIS PROTEIN TLPQ"/>
    <property type="match status" value="1"/>
</dbReference>
<keyword evidence="7 11" id="KW-0472">Membrane</keyword>
<dbReference type="Proteomes" id="UP000182894">
    <property type="component" value="Unassembled WGS sequence"/>
</dbReference>
<evidence type="ECO:0000313" key="15">
    <source>
        <dbReference type="Proteomes" id="UP000182894"/>
    </source>
</evidence>
<dbReference type="CDD" id="cd11386">
    <property type="entry name" value="MCP_signal"/>
    <property type="match status" value="1"/>
</dbReference>
<keyword evidence="15" id="KW-1185">Reference proteome</keyword>
<dbReference type="GO" id="GO:0006935">
    <property type="term" value="P:chemotaxis"/>
    <property type="evidence" value="ECO:0007669"/>
    <property type="project" value="UniProtKB-KW"/>
</dbReference>
<dbReference type="Gene3D" id="1.10.287.950">
    <property type="entry name" value="Methyl-accepting chemotaxis protein"/>
    <property type="match status" value="1"/>
</dbReference>
<keyword evidence="4" id="KW-0145">Chemotaxis</keyword>
<dbReference type="SMART" id="SM00304">
    <property type="entry name" value="HAMP"/>
    <property type="match status" value="1"/>
</dbReference>
<evidence type="ECO:0000256" key="3">
    <source>
        <dbReference type="ARBA" id="ARBA00022481"/>
    </source>
</evidence>
<gene>
    <name evidence="14" type="ORF">SAMN05216605_11496</name>
</gene>
<proteinExistence type="inferred from homology"/>
<dbReference type="InterPro" id="IPR003660">
    <property type="entry name" value="HAMP_dom"/>
</dbReference>
<feature type="transmembrane region" description="Helical" evidence="11">
    <location>
        <begin position="68"/>
        <end position="91"/>
    </location>
</feature>
<dbReference type="GO" id="GO:0007165">
    <property type="term" value="P:signal transduction"/>
    <property type="evidence" value="ECO:0007669"/>
    <property type="project" value="UniProtKB-KW"/>
</dbReference>
<evidence type="ECO:0000256" key="7">
    <source>
        <dbReference type="ARBA" id="ARBA00023136"/>
    </source>
</evidence>
<dbReference type="PRINTS" id="PR00260">
    <property type="entry name" value="CHEMTRNSDUCR"/>
</dbReference>
<dbReference type="InterPro" id="IPR004090">
    <property type="entry name" value="Chemotax_Me-accpt_rcpt"/>
</dbReference>